<dbReference type="Proteomes" id="UP000266385">
    <property type="component" value="Unassembled WGS sequence"/>
</dbReference>
<feature type="region of interest" description="Disordered" evidence="1">
    <location>
        <begin position="28"/>
        <end position="67"/>
    </location>
</feature>
<organism evidence="3 4">
    <name type="scientific">Henriciella mobilis</name>
    <dbReference type="NCBI Taxonomy" id="2305467"/>
    <lineage>
        <taxon>Bacteria</taxon>
        <taxon>Pseudomonadati</taxon>
        <taxon>Pseudomonadota</taxon>
        <taxon>Alphaproteobacteria</taxon>
        <taxon>Hyphomonadales</taxon>
        <taxon>Hyphomonadaceae</taxon>
        <taxon>Henriciella</taxon>
    </lineage>
</organism>
<sequence length="208" mass="21777">MRATRAVPALICAMLLAVACDAPPDPANKDMAAPGGTVEPGRAPAPEPQMAEAPAEHDHEETGGRLEAHEHGRATLAAAVDGNELTFTFEAPLASLVGFEHAPETDAQTEALNTLKDVFVVPGSMVAVNPSAGCLPLMTTSGTHFGGGHGALEVEHVYTCESADRIDSIEFLLMDRYPQLESIDAIFLSGTRQSAGELRPGSPALKVR</sequence>
<proteinExistence type="predicted"/>
<keyword evidence="2" id="KW-0732">Signal</keyword>
<dbReference type="RefSeq" id="WP_119375443.1">
    <property type="nucleotide sequence ID" value="NZ_QWFX01000006.1"/>
</dbReference>
<evidence type="ECO:0000313" key="3">
    <source>
        <dbReference type="EMBL" id="RIJ30124.1"/>
    </source>
</evidence>
<reference evidence="3 4" key="1">
    <citation type="submission" date="2018-08" db="EMBL/GenBank/DDBJ databases">
        <title>Henriciella mobilis sp. nov., isolated from seawater.</title>
        <authorList>
            <person name="Cheng H."/>
            <person name="Wu Y.-H."/>
            <person name="Xu X.-W."/>
            <person name="Guo L.-L."/>
        </authorList>
    </citation>
    <scope>NUCLEOTIDE SEQUENCE [LARGE SCALE GENOMIC DNA]</scope>
    <source>
        <strain evidence="3 4">JN25</strain>
    </source>
</reference>
<comment type="caution">
    <text evidence="3">The sequence shown here is derived from an EMBL/GenBank/DDBJ whole genome shotgun (WGS) entry which is preliminary data.</text>
</comment>
<keyword evidence="4" id="KW-1185">Reference proteome</keyword>
<gene>
    <name evidence="3" type="ORF">D1223_05600</name>
</gene>
<protein>
    <submittedName>
        <fullName evidence="3">DUF2796 domain-containing protein</fullName>
    </submittedName>
</protein>
<feature type="signal peptide" evidence="2">
    <location>
        <begin position="1"/>
        <end position="19"/>
    </location>
</feature>
<evidence type="ECO:0000313" key="4">
    <source>
        <dbReference type="Proteomes" id="UP000266385"/>
    </source>
</evidence>
<accession>A0A399RI84</accession>
<dbReference type="Pfam" id="PF10986">
    <property type="entry name" value="ZrgA"/>
    <property type="match status" value="1"/>
</dbReference>
<feature type="compositionally biased region" description="Basic and acidic residues" evidence="1">
    <location>
        <begin position="54"/>
        <end position="67"/>
    </location>
</feature>
<evidence type="ECO:0000256" key="1">
    <source>
        <dbReference type="SAM" id="MobiDB-lite"/>
    </source>
</evidence>
<dbReference type="AlphaFoldDB" id="A0A399RI84"/>
<evidence type="ECO:0000256" key="2">
    <source>
        <dbReference type="SAM" id="SignalP"/>
    </source>
</evidence>
<name>A0A399RI84_9PROT</name>
<feature type="chain" id="PRO_5017436025" evidence="2">
    <location>
        <begin position="20"/>
        <end position="208"/>
    </location>
</feature>
<dbReference type="PROSITE" id="PS51257">
    <property type="entry name" value="PROKAR_LIPOPROTEIN"/>
    <property type="match status" value="1"/>
</dbReference>
<dbReference type="InterPro" id="IPR021253">
    <property type="entry name" value="ZrgA-like"/>
</dbReference>
<dbReference type="EMBL" id="QWFX01000006">
    <property type="protein sequence ID" value="RIJ30124.1"/>
    <property type="molecule type" value="Genomic_DNA"/>
</dbReference>
<dbReference type="OrthoDB" id="7346546at2"/>